<reference evidence="2" key="1">
    <citation type="submission" date="2020-08" db="EMBL/GenBank/DDBJ databases">
        <title>Multicomponent nature underlies the extraordinary mechanical properties of spider dragline silk.</title>
        <authorList>
            <person name="Kono N."/>
            <person name="Nakamura H."/>
            <person name="Mori M."/>
            <person name="Yoshida Y."/>
            <person name="Ohtoshi R."/>
            <person name="Malay A.D."/>
            <person name="Moran D.A.P."/>
            <person name="Tomita M."/>
            <person name="Numata K."/>
            <person name="Arakawa K."/>
        </authorList>
    </citation>
    <scope>NUCLEOTIDE SEQUENCE</scope>
</reference>
<dbReference type="AlphaFoldDB" id="A0A8X6WQL6"/>
<comment type="caution">
    <text evidence="2">The sequence shown here is derived from an EMBL/GenBank/DDBJ whole genome shotgun (WGS) entry which is preliminary data.</text>
</comment>
<feature type="compositionally biased region" description="Basic and acidic residues" evidence="1">
    <location>
        <begin position="25"/>
        <end position="36"/>
    </location>
</feature>
<evidence type="ECO:0000256" key="1">
    <source>
        <dbReference type="SAM" id="MobiDB-lite"/>
    </source>
</evidence>
<feature type="region of interest" description="Disordered" evidence="1">
    <location>
        <begin position="25"/>
        <end position="55"/>
    </location>
</feature>
<proteinExistence type="predicted"/>
<evidence type="ECO:0000313" key="3">
    <source>
        <dbReference type="Proteomes" id="UP000886998"/>
    </source>
</evidence>
<dbReference type="EMBL" id="BMAV01001407">
    <property type="protein sequence ID" value="GFY39504.1"/>
    <property type="molecule type" value="Genomic_DNA"/>
</dbReference>
<organism evidence="2 3">
    <name type="scientific">Trichonephila inaurata madagascariensis</name>
    <dbReference type="NCBI Taxonomy" id="2747483"/>
    <lineage>
        <taxon>Eukaryota</taxon>
        <taxon>Metazoa</taxon>
        <taxon>Ecdysozoa</taxon>
        <taxon>Arthropoda</taxon>
        <taxon>Chelicerata</taxon>
        <taxon>Arachnida</taxon>
        <taxon>Araneae</taxon>
        <taxon>Araneomorphae</taxon>
        <taxon>Entelegynae</taxon>
        <taxon>Araneoidea</taxon>
        <taxon>Nephilidae</taxon>
        <taxon>Trichonephila</taxon>
        <taxon>Trichonephila inaurata</taxon>
    </lineage>
</organism>
<sequence>MRTIRAQKKLTAEVLTDLERRPTLREETRRKLEKAGKFKTNNKKPSKKQKKKRRQFVILKRRNYDDLCAVYKGYFYAKKKGPMFDRIQSIKCNKWLHEDCNDNHSH</sequence>
<evidence type="ECO:0000313" key="2">
    <source>
        <dbReference type="EMBL" id="GFY39504.1"/>
    </source>
</evidence>
<accession>A0A8X6WQL6</accession>
<protein>
    <submittedName>
        <fullName evidence="2">Uncharacterized protein</fullName>
    </submittedName>
</protein>
<gene>
    <name evidence="2" type="ORF">TNIN_74911</name>
</gene>
<name>A0A8X6WQL6_9ARAC</name>
<dbReference type="Proteomes" id="UP000886998">
    <property type="component" value="Unassembled WGS sequence"/>
</dbReference>
<feature type="compositionally biased region" description="Basic residues" evidence="1">
    <location>
        <begin position="40"/>
        <end position="55"/>
    </location>
</feature>
<keyword evidence="3" id="KW-1185">Reference proteome</keyword>